<evidence type="ECO:0000313" key="1">
    <source>
        <dbReference type="EMBL" id="RYR42991.1"/>
    </source>
</evidence>
<gene>
    <name evidence="1" type="ORF">Ahy_A08g039419</name>
</gene>
<reference evidence="1 2" key="1">
    <citation type="submission" date="2019-01" db="EMBL/GenBank/DDBJ databases">
        <title>Sequencing of cultivated peanut Arachis hypogaea provides insights into genome evolution and oil improvement.</title>
        <authorList>
            <person name="Chen X."/>
        </authorList>
    </citation>
    <scope>NUCLEOTIDE SEQUENCE [LARGE SCALE GENOMIC DNA]</scope>
    <source>
        <strain evidence="2">cv. Fuhuasheng</strain>
        <tissue evidence="1">Leaves</tissue>
    </source>
</reference>
<protein>
    <recommendedName>
        <fullName evidence="3">Reverse transcriptase zinc-binding domain-containing protein</fullName>
    </recommendedName>
</protein>
<dbReference type="PANTHER" id="PTHR33116">
    <property type="entry name" value="REVERSE TRANSCRIPTASE ZINC-BINDING DOMAIN-CONTAINING PROTEIN-RELATED-RELATED"/>
    <property type="match status" value="1"/>
</dbReference>
<dbReference type="EMBL" id="SDMP01000008">
    <property type="protein sequence ID" value="RYR42991.1"/>
    <property type="molecule type" value="Genomic_DNA"/>
</dbReference>
<comment type="caution">
    <text evidence="1">The sequence shown here is derived from an EMBL/GenBank/DDBJ whole genome shotgun (WGS) entry which is preliminary data.</text>
</comment>
<dbReference type="AlphaFoldDB" id="A0A445BWP3"/>
<evidence type="ECO:0008006" key="3">
    <source>
        <dbReference type="Google" id="ProtNLM"/>
    </source>
</evidence>
<name>A0A445BWP3_ARAHY</name>
<dbReference type="Proteomes" id="UP000289738">
    <property type="component" value="Chromosome A08"/>
</dbReference>
<accession>A0A445BWP3</accession>
<dbReference type="PANTHER" id="PTHR33116:SF86">
    <property type="entry name" value="REVERSE TRANSCRIPTASE DOMAIN-CONTAINING PROTEIN"/>
    <property type="match status" value="1"/>
</dbReference>
<organism evidence="1 2">
    <name type="scientific">Arachis hypogaea</name>
    <name type="common">Peanut</name>
    <dbReference type="NCBI Taxonomy" id="3818"/>
    <lineage>
        <taxon>Eukaryota</taxon>
        <taxon>Viridiplantae</taxon>
        <taxon>Streptophyta</taxon>
        <taxon>Embryophyta</taxon>
        <taxon>Tracheophyta</taxon>
        <taxon>Spermatophyta</taxon>
        <taxon>Magnoliopsida</taxon>
        <taxon>eudicotyledons</taxon>
        <taxon>Gunneridae</taxon>
        <taxon>Pentapetalae</taxon>
        <taxon>rosids</taxon>
        <taxon>fabids</taxon>
        <taxon>Fabales</taxon>
        <taxon>Fabaceae</taxon>
        <taxon>Papilionoideae</taxon>
        <taxon>50 kb inversion clade</taxon>
        <taxon>dalbergioids sensu lato</taxon>
        <taxon>Dalbergieae</taxon>
        <taxon>Pterocarpus clade</taxon>
        <taxon>Arachis</taxon>
    </lineage>
</organism>
<proteinExistence type="predicted"/>
<evidence type="ECO:0000313" key="2">
    <source>
        <dbReference type="Proteomes" id="UP000289738"/>
    </source>
</evidence>
<keyword evidence="2" id="KW-1185">Reference proteome</keyword>
<sequence>MMYRSGTINTDHFFSELEDRDISNLRAFVTEEEIETALFSMGSLKAPEDDGLPAGFYKENWVVLAQSTISPVAYFSMQHNRIPISICNEIEKAQRDFIWGSDDSNKKAHLIGRQTLCFPKSMGGLGMKNLNIMNRAFLDKIYWELIEKLNDLWASIIWAKYNPNKNPHLISRAANCSSLWKNLAPMWSFIRENTIHIIGNCLNTLFWRDVWLDMDRPLMELVLPNKNVGNTEAKAWEFTNDHGDWNIGKLKCLLPNDCIFHIESAPPPRSSDPPDTLA</sequence>